<reference evidence="1 2" key="1">
    <citation type="journal article" date="2016" name="Mol. Biol. Evol.">
        <title>Comparative Genomics of Early-Diverging Mushroom-Forming Fungi Provides Insights into the Origins of Lignocellulose Decay Capabilities.</title>
        <authorList>
            <person name="Nagy L.G."/>
            <person name="Riley R."/>
            <person name="Tritt A."/>
            <person name="Adam C."/>
            <person name="Daum C."/>
            <person name="Floudas D."/>
            <person name="Sun H."/>
            <person name="Yadav J.S."/>
            <person name="Pangilinan J."/>
            <person name="Larsson K.H."/>
            <person name="Matsuura K."/>
            <person name="Barry K."/>
            <person name="Labutti K."/>
            <person name="Kuo R."/>
            <person name="Ohm R.A."/>
            <person name="Bhattacharya S.S."/>
            <person name="Shirouzu T."/>
            <person name="Yoshinaga Y."/>
            <person name="Martin F.M."/>
            <person name="Grigoriev I.V."/>
            <person name="Hibbett D.S."/>
        </authorList>
    </citation>
    <scope>NUCLEOTIDE SEQUENCE [LARGE SCALE GENOMIC DNA]</scope>
    <source>
        <strain evidence="1 2">93-53</strain>
    </source>
</reference>
<protein>
    <submittedName>
        <fullName evidence="1">Uncharacterized protein</fullName>
    </submittedName>
</protein>
<organism evidence="1 2">
    <name type="scientific">Laetiporus sulphureus 93-53</name>
    <dbReference type="NCBI Taxonomy" id="1314785"/>
    <lineage>
        <taxon>Eukaryota</taxon>
        <taxon>Fungi</taxon>
        <taxon>Dikarya</taxon>
        <taxon>Basidiomycota</taxon>
        <taxon>Agaricomycotina</taxon>
        <taxon>Agaricomycetes</taxon>
        <taxon>Polyporales</taxon>
        <taxon>Laetiporus</taxon>
    </lineage>
</organism>
<accession>A0A165EVI2</accession>
<evidence type="ECO:0000313" key="1">
    <source>
        <dbReference type="EMBL" id="KZT07851.1"/>
    </source>
</evidence>
<gene>
    <name evidence="1" type="ORF">LAESUDRAFT_86243</name>
</gene>
<dbReference type="GeneID" id="63831877"/>
<dbReference type="Proteomes" id="UP000076871">
    <property type="component" value="Unassembled WGS sequence"/>
</dbReference>
<dbReference type="InParanoid" id="A0A165EVI2"/>
<proteinExistence type="predicted"/>
<dbReference type="AlphaFoldDB" id="A0A165EVI2"/>
<evidence type="ECO:0000313" key="2">
    <source>
        <dbReference type="Proteomes" id="UP000076871"/>
    </source>
</evidence>
<keyword evidence="2" id="KW-1185">Reference proteome</keyword>
<sequence length="163" mass="17737">MSLLNRSLASIGHLGHALPGSGSGLVCGMYIALNSLHMVGRRGSVQPGSSSSSCFPLLIFLCKLVAEVLQLAGDQHPLWKVVFLLVIADPPLRSRCREGTARAPRRRCSRDLCPSTPPSRGRIGWHLGCRLSVRTSRRAASAGGRRRPRGVRHIVQRCAWTPK</sequence>
<dbReference type="EMBL" id="KV427617">
    <property type="protein sequence ID" value="KZT07851.1"/>
    <property type="molecule type" value="Genomic_DNA"/>
</dbReference>
<name>A0A165EVI2_9APHY</name>
<dbReference type="RefSeq" id="XP_040765591.1">
    <property type="nucleotide sequence ID" value="XM_040914850.1"/>
</dbReference>